<dbReference type="PATRIC" id="fig|1514904.3.peg.395"/>
<dbReference type="Gene3D" id="1.10.600.10">
    <property type="entry name" value="Farnesyl Diphosphate Synthase"/>
    <property type="match status" value="1"/>
</dbReference>
<organism evidence="1 2">
    <name type="scientific">Ahrensia marina</name>
    <dbReference type="NCBI Taxonomy" id="1514904"/>
    <lineage>
        <taxon>Bacteria</taxon>
        <taxon>Pseudomonadati</taxon>
        <taxon>Pseudomonadota</taxon>
        <taxon>Alphaproteobacteria</taxon>
        <taxon>Hyphomicrobiales</taxon>
        <taxon>Ahrensiaceae</taxon>
        <taxon>Ahrensia</taxon>
    </lineage>
</organism>
<evidence type="ECO:0008006" key="3">
    <source>
        <dbReference type="Google" id="ProtNLM"/>
    </source>
</evidence>
<name>A0A0N0E7R6_9HYPH</name>
<dbReference type="RefSeq" id="WP_053998803.1">
    <property type="nucleotide sequence ID" value="NZ_JXMU01000010.1"/>
</dbReference>
<dbReference type="SUPFAM" id="SSF48576">
    <property type="entry name" value="Terpenoid synthases"/>
    <property type="match status" value="1"/>
</dbReference>
<accession>A0A0N0E7R6</accession>
<comment type="caution">
    <text evidence="1">The sequence shown here is derived from an EMBL/GenBank/DDBJ whole genome shotgun (WGS) entry which is preliminary data.</text>
</comment>
<gene>
    <name evidence="1" type="ORF">SU32_07885</name>
</gene>
<proteinExistence type="predicted"/>
<protein>
    <recommendedName>
        <fullName evidence="3">Phytoene synthase</fullName>
    </recommendedName>
</protein>
<dbReference type="EMBL" id="JXMU01000010">
    <property type="protein sequence ID" value="KPB01495.1"/>
    <property type="molecule type" value="Genomic_DNA"/>
</dbReference>
<dbReference type="AlphaFoldDB" id="A0A0N0E7R6"/>
<dbReference type="GO" id="GO:0016765">
    <property type="term" value="F:transferase activity, transferring alkyl or aryl (other than methyl) groups"/>
    <property type="evidence" value="ECO:0007669"/>
    <property type="project" value="UniProtKB-ARBA"/>
</dbReference>
<dbReference type="InterPro" id="IPR002060">
    <property type="entry name" value="Squ/phyt_synthse"/>
</dbReference>
<dbReference type="PANTHER" id="PTHR31480">
    <property type="entry name" value="BIFUNCTIONAL LYCOPENE CYCLASE/PHYTOENE SYNTHASE"/>
    <property type="match status" value="1"/>
</dbReference>
<reference evidence="1 2" key="1">
    <citation type="submission" date="2015-01" db="EMBL/GenBank/DDBJ databases">
        <title>Ahrensia donghaiensis sp. nov., a novel dimethylsulphoniopropionate-cleavage bacterium isolated from seawater and emended descriptions of the genus Ahrensia and Ahrensia kielensis.</title>
        <authorList>
            <person name="Liu J."/>
        </authorList>
    </citation>
    <scope>NUCLEOTIDE SEQUENCE [LARGE SCALE GENOMIC DNA]</scope>
    <source>
        <strain evidence="1 2">LZD062</strain>
    </source>
</reference>
<sequence length="276" mass="30533">MSKTPILNHLRDVDREAYIASLFLSEDKREAAAALWAFNAEINRIRDLVSEALPGEIRLQWWRDVATGLRPEEGRQHPVGEALLSTIEQYNLPGHAFDALCEARIFDLYNDPMPGLADFEGYLGETRSVLFQMLAQILTGQAPENGDAAGHAGIAYGIAQLLRRMAQHRVRGQIFVPKELLQISGLSDAQFLSLDDPSSANGTVSALTALGRDHLQKAETAIGALPKEQRSAFILLGICQPIFKRAEKRGGDIAFEPFGISPFTAQWYLTRYATKL</sequence>
<dbReference type="Proteomes" id="UP000038011">
    <property type="component" value="Unassembled WGS sequence"/>
</dbReference>
<evidence type="ECO:0000313" key="2">
    <source>
        <dbReference type="Proteomes" id="UP000038011"/>
    </source>
</evidence>
<dbReference type="STRING" id="1514904.SU32_07885"/>
<dbReference type="Pfam" id="PF00494">
    <property type="entry name" value="SQS_PSY"/>
    <property type="match status" value="1"/>
</dbReference>
<dbReference type="InterPro" id="IPR008949">
    <property type="entry name" value="Isoprenoid_synthase_dom_sf"/>
</dbReference>
<dbReference type="OrthoDB" id="9814909at2"/>
<evidence type="ECO:0000313" key="1">
    <source>
        <dbReference type="EMBL" id="KPB01495.1"/>
    </source>
</evidence>
<keyword evidence="2" id="KW-1185">Reference proteome</keyword>